<evidence type="ECO:0000313" key="5">
    <source>
        <dbReference type="EMBL" id="BDG01014.1"/>
    </source>
</evidence>
<keyword evidence="4" id="KW-0732">Signal</keyword>
<evidence type="ECO:0000256" key="3">
    <source>
        <dbReference type="PROSITE-ProRule" id="PRU00339"/>
    </source>
</evidence>
<organism evidence="5 6">
    <name type="scientific">Anaeromyxobacter oryzae</name>
    <dbReference type="NCBI Taxonomy" id="2918170"/>
    <lineage>
        <taxon>Bacteria</taxon>
        <taxon>Pseudomonadati</taxon>
        <taxon>Myxococcota</taxon>
        <taxon>Myxococcia</taxon>
        <taxon>Myxococcales</taxon>
        <taxon>Cystobacterineae</taxon>
        <taxon>Anaeromyxobacteraceae</taxon>
        <taxon>Anaeromyxobacter</taxon>
    </lineage>
</organism>
<dbReference type="InterPro" id="IPR019734">
    <property type="entry name" value="TPR_rpt"/>
</dbReference>
<dbReference type="Pfam" id="PF14559">
    <property type="entry name" value="TPR_19"/>
    <property type="match status" value="1"/>
</dbReference>
<dbReference type="PANTHER" id="PTHR45586">
    <property type="entry name" value="TPR REPEAT-CONTAINING PROTEIN PA4667"/>
    <property type="match status" value="1"/>
</dbReference>
<reference evidence="6" key="1">
    <citation type="journal article" date="2022" name="Int. J. Syst. Evol. Microbiol.">
        <title>Anaeromyxobacter oryzae sp. nov., Anaeromyxobacter diazotrophicus sp. nov. and Anaeromyxobacter paludicola sp. nov., isolated from paddy soils.</title>
        <authorList>
            <person name="Itoh H."/>
            <person name="Xu Z."/>
            <person name="Mise K."/>
            <person name="Masuda Y."/>
            <person name="Ushijima N."/>
            <person name="Hayakawa C."/>
            <person name="Shiratori Y."/>
            <person name="Senoo K."/>
        </authorList>
    </citation>
    <scope>NUCLEOTIDE SEQUENCE [LARGE SCALE GENOMIC DNA]</scope>
    <source>
        <strain evidence="6">Red232</strain>
    </source>
</reference>
<protein>
    <recommendedName>
        <fullName evidence="7">Tetratricopeptide repeat protein</fullName>
    </recommendedName>
</protein>
<accession>A0ABM7WNH0</accession>
<dbReference type="Pfam" id="PF13432">
    <property type="entry name" value="TPR_16"/>
    <property type="match status" value="2"/>
</dbReference>
<feature type="signal peptide" evidence="4">
    <location>
        <begin position="1"/>
        <end position="20"/>
    </location>
</feature>
<dbReference type="SMART" id="SM00028">
    <property type="entry name" value="TPR"/>
    <property type="match status" value="4"/>
</dbReference>
<gene>
    <name evidence="5" type="ORF">AMOR_00100</name>
</gene>
<evidence type="ECO:0000256" key="1">
    <source>
        <dbReference type="ARBA" id="ARBA00022737"/>
    </source>
</evidence>
<dbReference type="Proteomes" id="UP001162891">
    <property type="component" value="Chromosome"/>
</dbReference>
<evidence type="ECO:0000313" key="6">
    <source>
        <dbReference type="Proteomes" id="UP001162891"/>
    </source>
</evidence>
<evidence type="ECO:0008006" key="7">
    <source>
        <dbReference type="Google" id="ProtNLM"/>
    </source>
</evidence>
<keyword evidence="1" id="KW-0677">Repeat</keyword>
<proteinExistence type="predicted"/>
<evidence type="ECO:0000256" key="2">
    <source>
        <dbReference type="ARBA" id="ARBA00022803"/>
    </source>
</evidence>
<sequence length="695" mass="73255">MPPFARAALLLAALLTPAVGRGGVAEAFYLARGRANMDIRNYAAAVEAYRKALATDPGSHEASRGVALALLRNGDTDLAVAELDRHLARWPDDWELAFEQARILSWSRYAYRAKDAARYLALGLARHDDPARRRDLARLLGRDRATLDAALAEYDRLLAAAPEDRALRDERLRLLLWDPSRRPEAIGELRRKRAEVPGDERTARDLARLLARDAGTAGEAAELYGGLVARHPDDAQLRVGQARALARAGRRAEARAAYDRALALRPAADVRLERAELLAADPATRDAARADYEAVLRAEPRSRRARLGLARVLGARRETSPEAIQVYEAVLRDAPQDPEAHRGLARAYAWTGDADRALAHGELAGRYGPPRPDVDALARDLRRGREPAAGGGVRVLAQAGGAFGLSSVAPLARGSAEPTPFTESAVEAGLASARGPGGARASGALVRGRAEWRPDPGVSLEAAAAWDGARAAAQGFAGALRLERRGDGGALSVAVVRAARLDSYRAYAGETVGGHVAGAASDEVVELSGSRAGEGLRLAATARAGAVTAPGVGPVFLAGLSARADRPVADAGGLTVTLGARAEATHHARDLSGLGETVDSGAPRLFSPPLQATLSPRLGLARDDGLAGGFTLDAGPSLQVVTGARRSVRAGGDLRLAWTRRVGQRLRLGAEGQAERLAAVYTRYAGALSLEVLFP</sequence>
<feature type="repeat" description="TPR" evidence="3">
    <location>
        <begin position="26"/>
        <end position="59"/>
    </location>
</feature>
<feature type="chain" id="PRO_5047159613" description="Tetratricopeptide repeat protein" evidence="4">
    <location>
        <begin position="21"/>
        <end position="695"/>
    </location>
</feature>
<dbReference type="InterPro" id="IPR011990">
    <property type="entry name" value="TPR-like_helical_dom_sf"/>
</dbReference>
<evidence type="ECO:0000256" key="4">
    <source>
        <dbReference type="SAM" id="SignalP"/>
    </source>
</evidence>
<dbReference type="EMBL" id="AP025591">
    <property type="protein sequence ID" value="BDG01014.1"/>
    <property type="molecule type" value="Genomic_DNA"/>
</dbReference>
<dbReference type="RefSeq" id="WP_248362642.1">
    <property type="nucleotide sequence ID" value="NZ_AP025591.1"/>
</dbReference>
<dbReference type="InterPro" id="IPR051012">
    <property type="entry name" value="CellSynth/LPSAsmb/PSIAsmb"/>
</dbReference>
<dbReference type="Gene3D" id="1.25.40.10">
    <property type="entry name" value="Tetratricopeptide repeat domain"/>
    <property type="match status" value="3"/>
</dbReference>
<keyword evidence="2 3" id="KW-0802">TPR repeat</keyword>
<dbReference type="PROSITE" id="PS50005">
    <property type="entry name" value="TPR"/>
    <property type="match status" value="1"/>
</dbReference>
<keyword evidence="6" id="KW-1185">Reference proteome</keyword>
<dbReference type="PANTHER" id="PTHR45586:SF1">
    <property type="entry name" value="LIPOPOLYSACCHARIDE ASSEMBLY PROTEIN B"/>
    <property type="match status" value="1"/>
</dbReference>
<dbReference type="SUPFAM" id="SSF48452">
    <property type="entry name" value="TPR-like"/>
    <property type="match status" value="2"/>
</dbReference>
<name>A0ABM7WNH0_9BACT</name>